<evidence type="ECO:0000313" key="3">
    <source>
        <dbReference type="Proteomes" id="UP000499080"/>
    </source>
</evidence>
<sequence length="104" mass="11606">MRKDAEVSVSDMIRQEFIPRYSVRNGLLDLNTYGLFLGPCPELSLQTHDHQVDLPGEKGTFSPLISSTPDQQHTNHLVPPSSNLPNSSSSTPRKDQDTLNIQFT</sequence>
<dbReference type="Proteomes" id="UP000499080">
    <property type="component" value="Unassembled WGS sequence"/>
</dbReference>
<name>A0A4Y2T0N6_ARAVE</name>
<dbReference type="EMBL" id="BGPR01025137">
    <property type="protein sequence ID" value="GBN93781.1"/>
    <property type="molecule type" value="Genomic_DNA"/>
</dbReference>
<comment type="caution">
    <text evidence="2">The sequence shown here is derived from an EMBL/GenBank/DDBJ whole genome shotgun (WGS) entry which is preliminary data.</text>
</comment>
<proteinExistence type="predicted"/>
<accession>A0A4Y2T0N6</accession>
<gene>
    <name evidence="2" type="ORF">AVEN_249470_1</name>
</gene>
<protein>
    <submittedName>
        <fullName evidence="2">Uncharacterized protein</fullName>
    </submittedName>
</protein>
<feature type="compositionally biased region" description="Low complexity" evidence="1">
    <location>
        <begin position="79"/>
        <end position="91"/>
    </location>
</feature>
<evidence type="ECO:0000256" key="1">
    <source>
        <dbReference type="SAM" id="MobiDB-lite"/>
    </source>
</evidence>
<feature type="compositionally biased region" description="Polar residues" evidence="1">
    <location>
        <begin position="63"/>
        <end position="75"/>
    </location>
</feature>
<reference evidence="2 3" key="1">
    <citation type="journal article" date="2019" name="Sci. Rep.">
        <title>Orb-weaving spider Araneus ventricosus genome elucidates the spidroin gene catalogue.</title>
        <authorList>
            <person name="Kono N."/>
            <person name="Nakamura H."/>
            <person name="Ohtoshi R."/>
            <person name="Moran D.A.P."/>
            <person name="Shinohara A."/>
            <person name="Yoshida Y."/>
            <person name="Fujiwara M."/>
            <person name="Mori M."/>
            <person name="Tomita M."/>
            <person name="Arakawa K."/>
        </authorList>
    </citation>
    <scope>NUCLEOTIDE SEQUENCE [LARGE SCALE GENOMIC DNA]</scope>
</reference>
<dbReference type="AlphaFoldDB" id="A0A4Y2T0N6"/>
<feature type="region of interest" description="Disordered" evidence="1">
    <location>
        <begin position="51"/>
        <end position="104"/>
    </location>
</feature>
<evidence type="ECO:0000313" key="2">
    <source>
        <dbReference type="EMBL" id="GBN93781.1"/>
    </source>
</evidence>
<organism evidence="2 3">
    <name type="scientific">Araneus ventricosus</name>
    <name type="common">Orbweaver spider</name>
    <name type="synonym">Epeira ventricosa</name>
    <dbReference type="NCBI Taxonomy" id="182803"/>
    <lineage>
        <taxon>Eukaryota</taxon>
        <taxon>Metazoa</taxon>
        <taxon>Ecdysozoa</taxon>
        <taxon>Arthropoda</taxon>
        <taxon>Chelicerata</taxon>
        <taxon>Arachnida</taxon>
        <taxon>Araneae</taxon>
        <taxon>Araneomorphae</taxon>
        <taxon>Entelegynae</taxon>
        <taxon>Araneoidea</taxon>
        <taxon>Araneidae</taxon>
        <taxon>Araneus</taxon>
    </lineage>
</organism>
<keyword evidence="3" id="KW-1185">Reference proteome</keyword>